<gene>
    <name evidence="1" type="ORF">PsorP6_004235</name>
</gene>
<accession>A0ACC0VRF4</accession>
<organism evidence="1 2">
    <name type="scientific">Peronosclerospora sorghi</name>
    <dbReference type="NCBI Taxonomy" id="230839"/>
    <lineage>
        <taxon>Eukaryota</taxon>
        <taxon>Sar</taxon>
        <taxon>Stramenopiles</taxon>
        <taxon>Oomycota</taxon>
        <taxon>Peronosporomycetes</taxon>
        <taxon>Peronosporales</taxon>
        <taxon>Peronosporaceae</taxon>
        <taxon>Peronosclerospora</taxon>
    </lineage>
</organism>
<dbReference type="Proteomes" id="UP001163321">
    <property type="component" value="Chromosome 8"/>
</dbReference>
<name>A0ACC0VRF4_9STRA</name>
<reference evidence="1 2" key="1">
    <citation type="journal article" date="2022" name="bioRxiv">
        <title>The genome of the oomycete Peronosclerospora sorghi, a cosmopolitan pathogen of maize and sorghum, is inflated with dispersed pseudogenes.</title>
        <authorList>
            <person name="Fletcher K."/>
            <person name="Martin F."/>
            <person name="Isakeit T."/>
            <person name="Cavanaugh K."/>
            <person name="Magill C."/>
            <person name="Michelmore R."/>
        </authorList>
    </citation>
    <scope>NUCLEOTIDE SEQUENCE [LARGE SCALE GENOMIC DNA]</scope>
    <source>
        <strain evidence="1">P6</strain>
    </source>
</reference>
<evidence type="ECO:0000313" key="1">
    <source>
        <dbReference type="EMBL" id="KAI9908509.1"/>
    </source>
</evidence>
<dbReference type="EMBL" id="CM047587">
    <property type="protein sequence ID" value="KAI9908509.1"/>
    <property type="molecule type" value="Genomic_DNA"/>
</dbReference>
<protein>
    <submittedName>
        <fullName evidence="1">Uncharacterized protein</fullName>
    </submittedName>
</protein>
<keyword evidence="2" id="KW-1185">Reference proteome</keyword>
<sequence length="139" mass="15098">MERKENELYQATDPDTDDPEYSSVSYPTANPVRGVRRKWYVVLGSILHSVAVFTLAGISALHPRALPPRDALVVVALCLYLVFRRVVSIGTSVLSFLAVGTGATPPLSISSCMTLLGDVKSSIYYPPGVSFYPVTTFNT</sequence>
<evidence type="ECO:0000313" key="2">
    <source>
        <dbReference type="Proteomes" id="UP001163321"/>
    </source>
</evidence>
<comment type="caution">
    <text evidence="1">The sequence shown here is derived from an EMBL/GenBank/DDBJ whole genome shotgun (WGS) entry which is preliminary data.</text>
</comment>
<proteinExistence type="predicted"/>